<accession>A0A9C7PUI7</accession>
<reference evidence="1" key="1">
    <citation type="journal article" date="2022" name="Proc. Natl. Acad. Sci. U.S.A.">
        <title>Life cycle and functional genomics of the unicellular red alga Galdieria for elucidating algal and plant evolution and industrial use.</title>
        <authorList>
            <person name="Hirooka S."/>
            <person name="Itabashi T."/>
            <person name="Ichinose T.M."/>
            <person name="Onuma R."/>
            <person name="Fujiwara T."/>
            <person name="Yamashita S."/>
            <person name="Jong L.W."/>
            <person name="Tomita R."/>
            <person name="Iwane A.H."/>
            <person name="Miyagishima S.Y."/>
        </authorList>
    </citation>
    <scope>NUCLEOTIDE SEQUENCE</scope>
    <source>
        <strain evidence="1">NBRC 102759</strain>
    </source>
</reference>
<dbReference type="AlphaFoldDB" id="A0A9C7PUI7"/>
<dbReference type="Proteomes" id="UP001061958">
    <property type="component" value="Unassembled WGS sequence"/>
</dbReference>
<dbReference type="EMBL" id="BQMJ01000016">
    <property type="protein sequence ID" value="GJQ10560.1"/>
    <property type="molecule type" value="Genomic_DNA"/>
</dbReference>
<proteinExistence type="predicted"/>
<protein>
    <submittedName>
        <fullName evidence="1">Uncharacterized protein</fullName>
    </submittedName>
</protein>
<sequence>MEAWRGGIKRKIYCITGPYSTTKLRKCKVHHNQSQNGAKQNILPEKQIFYFDDATRHGKFHEMSKDIQILNANHISIYKSSCRQSHRKEIRRASSESSKYTQES</sequence>
<evidence type="ECO:0000313" key="3">
    <source>
        <dbReference type="Proteomes" id="UP001061958"/>
    </source>
</evidence>
<dbReference type="EMBL" id="BQMJ01000020">
    <property type="protein sequence ID" value="GJQ11054.1"/>
    <property type="molecule type" value="Genomic_DNA"/>
</dbReference>
<reference evidence="1" key="2">
    <citation type="submission" date="2022-01" db="EMBL/GenBank/DDBJ databases">
        <authorList>
            <person name="Hirooka S."/>
            <person name="Miyagishima S.Y."/>
        </authorList>
    </citation>
    <scope>NUCLEOTIDE SEQUENCE</scope>
    <source>
        <strain evidence="1">NBRC 102759</strain>
    </source>
</reference>
<keyword evidence="3" id="KW-1185">Reference proteome</keyword>
<comment type="caution">
    <text evidence="1">The sequence shown here is derived from an EMBL/GenBank/DDBJ whole genome shotgun (WGS) entry which is preliminary data.</text>
</comment>
<gene>
    <name evidence="1" type="ORF">GpartN1_g2351.t1</name>
    <name evidence="2" type="ORF">GpartN1_g2845.t1</name>
</gene>
<organism evidence="1 3">
    <name type="scientific">Galdieria partita</name>
    <dbReference type="NCBI Taxonomy" id="83374"/>
    <lineage>
        <taxon>Eukaryota</taxon>
        <taxon>Rhodophyta</taxon>
        <taxon>Bangiophyceae</taxon>
        <taxon>Galdieriales</taxon>
        <taxon>Galdieriaceae</taxon>
        <taxon>Galdieria</taxon>
    </lineage>
</organism>
<evidence type="ECO:0000313" key="2">
    <source>
        <dbReference type="EMBL" id="GJQ11054.1"/>
    </source>
</evidence>
<name>A0A9C7PUI7_9RHOD</name>
<evidence type="ECO:0000313" key="1">
    <source>
        <dbReference type="EMBL" id="GJQ10560.1"/>
    </source>
</evidence>